<protein>
    <submittedName>
        <fullName evidence="2">Uncharacterized protein</fullName>
    </submittedName>
</protein>
<evidence type="ECO:0000313" key="3">
    <source>
        <dbReference type="Proteomes" id="UP001221757"/>
    </source>
</evidence>
<name>A0AAD7DX88_MYCRO</name>
<proteinExistence type="predicted"/>
<accession>A0AAD7DX88</accession>
<keyword evidence="1" id="KW-1133">Transmembrane helix</keyword>
<feature type="transmembrane region" description="Helical" evidence="1">
    <location>
        <begin position="341"/>
        <end position="360"/>
    </location>
</feature>
<reference evidence="2" key="1">
    <citation type="submission" date="2023-03" db="EMBL/GenBank/DDBJ databases">
        <title>Massive genome expansion in bonnet fungi (Mycena s.s.) driven by repeated elements and novel gene families across ecological guilds.</title>
        <authorList>
            <consortium name="Lawrence Berkeley National Laboratory"/>
            <person name="Harder C.B."/>
            <person name="Miyauchi S."/>
            <person name="Viragh M."/>
            <person name="Kuo A."/>
            <person name="Thoen E."/>
            <person name="Andreopoulos B."/>
            <person name="Lu D."/>
            <person name="Skrede I."/>
            <person name="Drula E."/>
            <person name="Henrissat B."/>
            <person name="Morin E."/>
            <person name="Kohler A."/>
            <person name="Barry K."/>
            <person name="LaButti K."/>
            <person name="Morin E."/>
            <person name="Salamov A."/>
            <person name="Lipzen A."/>
            <person name="Mereny Z."/>
            <person name="Hegedus B."/>
            <person name="Baldrian P."/>
            <person name="Stursova M."/>
            <person name="Weitz H."/>
            <person name="Taylor A."/>
            <person name="Grigoriev I.V."/>
            <person name="Nagy L.G."/>
            <person name="Martin F."/>
            <person name="Kauserud H."/>
        </authorList>
    </citation>
    <scope>NUCLEOTIDE SEQUENCE</scope>
    <source>
        <strain evidence="2">CBHHK067</strain>
    </source>
</reference>
<dbReference type="AlphaFoldDB" id="A0AAD7DX88"/>
<evidence type="ECO:0000313" key="2">
    <source>
        <dbReference type="EMBL" id="KAJ7701937.1"/>
    </source>
</evidence>
<feature type="transmembrane region" description="Helical" evidence="1">
    <location>
        <begin position="372"/>
        <end position="391"/>
    </location>
</feature>
<dbReference type="EMBL" id="JARKIE010000016">
    <property type="protein sequence ID" value="KAJ7701937.1"/>
    <property type="molecule type" value="Genomic_DNA"/>
</dbReference>
<keyword evidence="3" id="KW-1185">Reference proteome</keyword>
<organism evidence="2 3">
    <name type="scientific">Mycena rosella</name>
    <name type="common">Pink bonnet</name>
    <name type="synonym">Agaricus rosellus</name>
    <dbReference type="NCBI Taxonomy" id="1033263"/>
    <lineage>
        <taxon>Eukaryota</taxon>
        <taxon>Fungi</taxon>
        <taxon>Dikarya</taxon>
        <taxon>Basidiomycota</taxon>
        <taxon>Agaricomycotina</taxon>
        <taxon>Agaricomycetes</taxon>
        <taxon>Agaricomycetidae</taxon>
        <taxon>Agaricales</taxon>
        <taxon>Marasmiineae</taxon>
        <taxon>Mycenaceae</taxon>
        <taxon>Mycena</taxon>
    </lineage>
</organism>
<keyword evidence="1" id="KW-0472">Membrane</keyword>
<evidence type="ECO:0000256" key="1">
    <source>
        <dbReference type="SAM" id="Phobius"/>
    </source>
</evidence>
<dbReference type="Proteomes" id="UP001221757">
    <property type="component" value="Unassembled WGS sequence"/>
</dbReference>
<keyword evidence="1" id="KW-0812">Transmembrane</keyword>
<gene>
    <name evidence="2" type="ORF">B0H17DRAFT_1128147</name>
</gene>
<comment type="caution">
    <text evidence="2">The sequence shown here is derived from an EMBL/GenBank/DDBJ whole genome shotgun (WGS) entry which is preliminary data.</text>
</comment>
<sequence length="435" mass="46504">MSFAAAILATLVGGQTTSRYALARNGTRAAASFTLMDYTFNISTAGILPATLKYLNTTIWFSNMNLTAIPSTIKADDHLPGGLSLNYSMNQQGFSVDVTCEFQNITNIEPLSSVKTIGTVYLEVGEARELHRELFLVGLNIICVCVGTSTPSSARACVVGYAQLHIFTRTFADLSIGALGMQWELPADYQHNYLLMITCKPSENYTVCNLSPKITRVNVNYSDPQSDSGMISTSTTVGNTVLDLDGPAGLSAVTTIADMLSLSQGLLSNIMVDDIISAYTLAPPGFLTEDPSEAVLQLMEEYIRGVAEYGSSVFRVCLSGKNGTFINGVPANMTIPTTGTIYTQTIGWMHLTGTSAWVLLSCSVSFNVTREWLIPGTLVALITIVVVIVAVAQHQSAGAPPSHPFDPGDTMQLMVAAAAGGLDNLFTGVRKMSRK</sequence>
<feature type="transmembrane region" description="Helical" evidence="1">
    <location>
        <begin position="411"/>
        <end position="429"/>
    </location>
</feature>